<dbReference type="GeneID" id="37027093"/>
<evidence type="ECO:0000313" key="3">
    <source>
        <dbReference type="EMBL" id="PWN30923.1"/>
    </source>
</evidence>
<organism evidence="3 4">
    <name type="scientific">Jaminaea rosea</name>
    <dbReference type="NCBI Taxonomy" id="1569628"/>
    <lineage>
        <taxon>Eukaryota</taxon>
        <taxon>Fungi</taxon>
        <taxon>Dikarya</taxon>
        <taxon>Basidiomycota</taxon>
        <taxon>Ustilaginomycotina</taxon>
        <taxon>Exobasidiomycetes</taxon>
        <taxon>Microstromatales</taxon>
        <taxon>Microstromatales incertae sedis</taxon>
        <taxon>Jaminaea</taxon>
    </lineage>
</organism>
<dbReference type="AlphaFoldDB" id="A0A316V3Y8"/>
<feature type="region of interest" description="Disordered" evidence="1">
    <location>
        <begin position="147"/>
        <end position="168"/>
    </location>
</feature>
<gene>
    <name evidence="3" type="ORF">BDZ90DRAFT_229914</name>
</gene>
<dbReference type="PANTHER" id="PTHR12840">
    <property type="entry name" value="NADH-UBIQUINONE OXIDOREDUCTASE ASHI SUBUNIT"/>
    <property type="match status" value="1"/>
</dbReference>
<keyword evidence="2" id="KW-0812">Transmembrane</keyword>
<feature type="compositionally biased region" description="Acidic residues" evidence="1">
    <location>
        <begin position="158"/>
        <end position="168"/>
    </location>
</feature>
<evidence type="ECO:0000256" key="2">
    <source>
        <dbReference type="SAM" id="Phobius"/>
    </source>
</evidence>
<evidence type="ECO:0000256" key="1">
    <source>
        <dbReference type="SAM" id="MobiDB-lite"/>
    </source>
</evidence>
<protein>
    <submittedName>
        <fullName evidence="3">Uncharacterized protein</fullName>
    </submittedName>
</protein>
<keyword evidence="2" id="KW-0472">Membrane</keyword>
<dbReference type="OrthoDB" id="2014058at2759"/>
<feature type="transmembrane region" description="Helical" evidence="2">
    <location>
        <begin position="103"/>
        <end position="123"/>
    </location>
</feature>
<keyword evidence="4" id="KW-1185">Reference proteome</keyword>
<accession>A0A316V3Y8</accession>
<sequence length="168" mass="18870">MASLFRQGGRLAATASTAASSSSRATLPRTFATSSLRLAVHEKDPQLGDYPDVPMKSFQLRKHDKSWFDPQEKRNFGETPSEQDDILSVWGPDLHTNTPPQKAVRHFLIAVAAFTTFFGLVYYGTPERNFIPRTFPRDGLAEELTGPVKAYKEGDFDAKDEEEEEEDE</sequence>
<dbReference type="RefSeq" id="XP_025365535.1">
    <property type="nucleotide sequence ID" value="XM_025505270.1"/>
</dbReference>
<dbReference type="Proteomes" id="UP000245884">
    <property type="component" value="Unassembled WGS sequence"/>
</dbReference>
<dbReference type="InterPro" id="IPR008699">
    <property type="entry name" value="NDUFB8"/>
</dbReference>
<keyword evidence="2" id="KW-1133">Transmembrane helix</keyword>
<dbReference type="PANTHER" id="PTHR12840:SF1">
    <property type="entry name" value="NADH DEHYDROGENASE [UBIQUINONE] 1 BETA SUBCOMPLEX SUBUNIT 8, MITOCHONDRIAL"/>
    <property type="match status" value="1"/>
</dbReference>
<name>A0A316V3Y8_9BASI</name>
<dbReference type="GO" id="GO:0005739">
    <property type="term" value="C:mitochondrion"/>
    <property type="evidence" value="ECO:0007669"/>
    <property type="project" value="InterPro"/>
</dbReference>
<evidence type="ECO:0000313" key="4">
    <source>
        <dbReference type="Proteomes" id="UP000245884"/>
    </source>
</evidence>
<proteinExistence type="predicted"/>
<reference evidence="3 4" key="1">
    <citation type="journal article" date="2018" name="Mol. Biol. Evol.">
        <title>Broad Genomic Sampling Reveals a Smut Pathogenic Ancestry of the Fungal Clade Ustilaginomycotina.</title>
        <authorList>
            <person name="Kijpornyongpan T."/>
            <person name="Mondo S.J."/>
            <person name="Barry K."/>
            <person name="Sandor L."/>
            <person name="Lee J."/>
            <person name="Lipzen A."/>
            <person name="Pangilinan J."/>
            <person name="LaButti K."/>
            <person name="Hainaut M."/>
            <person name="Henrissat B."/>
            <person name="Grigoriev I.V."/>
            <person name="Spatafora J.W."/>
            <person name="Aime M.C."/>
        </authorList>
    </citation>
    <scope>NUCLEOTIDE SEQUENCE [LARGE SCALE GENOMIC DNA]</scope>
    <source>
        <strain evidence="3 4">MCA 5214</strain>
    </source>
</reference>
<dbReference type="STRING" id="1569628.A0A316V3Y8"/>
<dbReference type="EMBL" id="KZ819662">
    <property type="protein sequence ID" value="PWN30923.1"/>
    <property type="molecule type" value="Genomic_DNA"/>
</dbReference>